<dbReference type="InterPro" id="IPR000015">
    <property type="entry name" value="Fimb_usher"/>
</dbReference>
<accession>A0A844YX24</accession>
<dbReference type="Gene3D" id="2.60.40.3110">
    <property type="match status" value="1"/>
</dbReference>
<dbReference type="GO" id="GO:0009279">
    <property type="term" value="C:cell outer membrane"/>
    <property type="evidence" value="ECO:0007669"/>
    <property type="project" value="TreeGrafter"/>
</dbReference>
<dbReference type="OrthoDB" id="8587at2"/>
<dbReference type="PANTHER" id="PTHR30451">
    <property type="entry name" value="OUTER MEMBRANE USHER PROTEIN"/>
    <property type="match status" value="1"/>
</dbReference>
<gene>
    <name evidence="2" type="ORF">GRI99_03100</name>
</gene>
<feature type="signal peptide" evidence="1">
    <location>
        <begin position="1"/>
        <end position="32"/>
    </location>
</feature>
<reference evidence="2 3" key="1">
    <citation type="submission" date="2019-12" db="EMBL/GenBank/DDBJ databases">
        <title>Genomic-based taxomic classification of the family Erythrobacteraceae.</title>
        <authorList>
            <person name="Xu L."/>
        </authorList>
    </citation>
    <scope>NUCLEOTIDE SEQUENCE [LARGE SCALE GENOMIC DNA]</scope>
    <source>
        <strain evidence="2 3">M0322</strain>
    </source>
</reference>
<sequence>MARGSLRRSHWPLRASRLALILLATAPGAAQARDEAEPGLALAASALPPVTALRTAVPAEAMLILDVEVNGVNRGLLPFRLIDNRLWANFSVLREMGLKLESAADPATDPLLLLDQELGSGMAYDAAAQRLAVHVDLARLDVGTHRLNTSAQDMPVAQSATGALLNYDIYANYAGGRLAFDGFGELRAFSGNVLLESTGVYNSRALALGQARLRRLDSTLSWSMPERRLTVRAGDILTRSTSWSRPTRLGGVRVGTDFALQPYLVTAPIPTFFGEATLPSTVDLYIEGLKRYSGSVAPGPFELGAGGNQISGAGTAQLVVTDALGQVTTLSVPFYDTPLLLRGGLTDWAVELGTVRRDYGIRSFAYAGDPVLSASLRRGLSNFVTLEAHGEGGAGLVNGGAGATVLLPFGGVVTGSLAASRNDGKTGLRGEVGYSWTDTNFTISASAQRASGSFADLPTLEGATSQRSREVLNAGYNAESLGFFNASLIRQRNPGEPRETFLSASWQHTLGSNLALSLTGNMGLRPGSARGVFLTVSYVPNDRDHVSANLQSGLRRTSAALSYRRSLPTDGGTAWALDTAYDGSRVQAAGQVDHLGRLGQVTAGARLTGGRASGYAGASGALVALGGDVYASRKVYDGFAVVETAGVADVPVLVHNRPVGRTNGKGKLLVTGLNPYQANRVTIDAANLPAELTVASLDQEAVPTQGAGVAVSFAIVRSSAVLLSLVDEAGAELPVGTMGTTAGDEATPLMVGFGGQLYIERAIAGATVTLAGEAGRCTVRLPDSMADAPGGVLGRQVCRREGE</sequence>
<proteinExistence type="predicted"/>
<keyword evidence="1" id="KW-0732">Signal</keyword>
<organism evidence="2 3">
    <name type="scientific">Alteraurantiacibacter buctensis</name>
    <dbReference type="NCBI Taxonomy" id="1503981"/>
    <lineage>
        <taxon>Bacteria</taxon>
        <taxon>Pseudomonadati</taxon>
        <taxon>Pseudomonadota</taxon>
        <taxon>Alphaproteobacteria</taxon>
        <taxon>Sphingomonadales</taxon>
        <taxon>Erythrobacteraceae</taxon>
        <taxon>Alteraurantiacibacter</taxon>
    </lineage>
</organism>
<dbReference type="EMBL" id="WTYV01000001">
    <property type="protein sequence ID" value="MXO70617.1"/>
    <property type="molecule type" value="Genomic_DNA"/>
</dbReference>
<comment type="caution">
    <text evidence="2">The sequence shown here is derived from an EMBL/GenBank/DDBJ whole genome shotgun (WGS) entry which is preliminary data.</text>
</comment>
<dbReference type="GO" id="GO:0009297">
    <property type="term" value="P:pilus assembly"/>
    <property type="evidence" value="ECO:0007669"/>
    <property type="project" value="InterPro"/>
</dbReference>
<keyword evidence="3" id="KW-1185">Reference proteome</keyword>
<dbReference type="PANTHER" id="PTHR30451:SF5">
    <property type="entry name" value="SLR0019 PROTEIN"/>
    <property type="match status" value="1"/>
</dbReference>
<evidence type="ECO:0000313" key="2">
    <source>
        <dbReference type="EMBL" id="MXO70617.1"/>
    </source>
</evidence>
<dbReference type="Pfam" id="PF00577">
    <property type="entry name" value="Usher"/>
    <property type="match status" value="1"/>
</dbReference>
<dbReference type="GO" id="GO:0015473">
    <property type="term" value="F:fimbrial usher porin activity"/>
    <property type="evidence" value="ECO:0007669"/>
    <property type="project" value="InterPro"/>
</dbReference>
<feature type="chain" id="PRO_5032766871" evidence="1">
    <location>
        <begin position="33"/>
        <end position="803"/>
    </location>
</feature>
<dbReference type="RefSeq" id="WP_160770511.1">
    <property type="nucleotide sequence ID" value="NZ_WTYV01000001.1"/>
</dbReference>
<dbReference type="Proteomes" id="UP000466966">
    <property type="component" value="Unassembled WGS sequence"/>
</dbReference>
<name>A0A844YX24_9SPHN</name>
<dbReference type="Gene3D" id="2.60.40.2610">
    <property type="entry name" value="Outer membrane usher protein FimD, plug domain"/>
    <property type="match status" value="1"/>
</dbReference>
<evidence type="ECO:0000313" key="3">
    <source>
        <dbReference type="Proteomes" id="UP000466966"/>
    </source>
</evidence>
<evidence type="ECO:0000256" key="1">
    <source>
        <dbReference type="SAM" id="SignalP"/>
    </source>
</evidence>
<dbReference type="AlphaFoldDB" id="A0A844YX24"/>
<protein>
    <submittedName>
        <fullName evidence="2">Fimbria/pilus outer membrane usher protein</fullName>
    </submittedName>
</protein>
<dbReference type="InterPro" id="IPR042186">
    <property type="entry name" value="FimD_plug_dom"/>
</dbReference>